<keyword evidence="2" id="KW-1185">Reference proteome</keyword>
<reference evidence="1 2" key="1">
    <citation type="journal article" date="2022" name="DNA Res.">
        <title>Chromosomal-level genome assembly of the orchid tree Bauhinia variegata (Leguminosae; Cercidoideae) supports the allotetraploid origin hypothesis of Bauhinia.</title>
        <authorList>
            <person name="Zhong Y."/>
            <person name="Chen Y."/>
            <person name="Zheng D."/>
            <person name="Pang J."/>
            <person name="Liu Y."/>
            <person name="Luo S."/>
            <person name="Meng S."/>
            <person name="Qian L."/>
            <person name="Wei D."/>
            <person name="Dai S."/>
            <person name="Zhou R."/>
        </authorList>
    </citation>
    <scope>NUCLEOTIDE SEQUENCE [LARGE SCALE GENOMIC DNA]</scope>
    <source>
        <strain evidence="1">BV-YZ2020</strain>
    </source>
</reference>
<dbReference type="Proteomes" id="UP000828941">
    <property type="component" value="Chromosome 11"/>
</dbReference>
<organism evidence="1 2">
    <name type="scientific">Bauhinia variegata</name>
    <name type="common">Purple orchid tree</name>
    <name type="synonym">Phanera variegata</name>
    <dbReference type="NCBI Taxonomy" id="167791"/>
    <lineage>
        <taxon>Eukaryota</taxon>
        <taxon>Viridiplantae</taxon>
        <taxon>Streptophyta</taxon>
        <taxon>Embryophyta</taxon>
        <taxon>Tracheophyta</taxon>
        <taxon>Spermatophyta</taxon>
        <taxon>Magnoliopsida</taxon>
        <taxon>eudicotyledons</taxon>
        <taxon>Gunneridae</taxon>
        <taxon>Pentapetalae</taxon>
        <taxon>rosids</taxon>
        <taxon>fabids</taxon>
        <taxon>Fabales</taxon>
        <taxon>Fabaceae</taxon>
        <taxon>Cercidoideae</taxon>
        <taxon>Cercideae</taxon>
        <taxon>Bauhiniinae</taxon>
        <taxon>Bauhinia</taxon>
    </lineage>
</organism>
<proteinExistence type="predicted"/>
<comment type="caution">
    <text evidence="1">The sequence shown here is derived from an EMBL/GenBank/DDBJ whole genome shotgun (WGS) entry which is preliminary data.</text>
</comment>
<sequence length="571" mass="61178">MVKIVIVVEKGLQLLEEMQRRNEAVDHSVEQRELTVGSAPGIIIKQRGQIQGHFNGAVIENLNLKTSESALFLNLPFFHPSWTLNPVQALLNSHIMLITGPGGDSAAAKEHDLQKVQADEATHLQKIEKSLEEIKSLLETVLSKVLGVEVKQEESQIINKEESYGVVGASVLGGVDENPDPAQEVENLEEEIGVTGEFSKSLERESEVIVNQNVTKKGKEIGSVHLDEIDFEGIGDGVLPTEFYFMKIDQLEGSDRRGGRKVSGLNADGEIGAWKAGGMVDLNSGLKHDANHNCNHDGGGGPKESDQSSIDKANFNNIFTRNLFEELGMLSTVATALGIDAYGPIIDNAGGVADMTGHADIGVTSPCSATNINPLEGHAESPNIKDPNLSSSCPDIATSSHRQPQAYIIVGLVNRNGLENVQTQPQTNHNSIATRSDDDTQLATYYNSGTQHVLGVINQMGYAQGNSNGVINSGTMGYSAITQNDQSVTDSNAKVDGLQGLNGLVDRMDDDRVENVSVTQLNSSCPNHQLANHVNTGSQTIKGLINQIGIITGNFNGVVILGSVIYASSYK</sequence>
<accession>A0ACB9LQS3</accession>
<evidence type="ECO:0000313" key="2">
    <source>
        <dbReference type="Proteomes" id="UP000828941"/>
    </source>
</evidence>
<name>A0ACB9LQS3_BAUVA</name>
<protein>
    <submittedName>
        <fullName evidence="1">Uncharacterized protein</fullName>
    </submittedName>
</protein>
<gene>
    <name evidence="1" type="ORF">L6164_026149</name>
</gene>
<dbReference type="EMBL" id="CM039436">
    <property type="protein sequence ID" value="KAI4313144.1"/>
    <property type="molecule type" value="Genomic_DNA"/>
</dbReference>
<evidence type="ECO:0000313" key="1">
    <source>
        <dbReference type="EMBL" id="KAI4313144.1"/>
    </source>
</evidence>